<evidence type="ECO:0000313" key="3">
    <source>
        <dbReference type="Proteomes" id="UP000887566"/>
    </source>
</evidence>
<dbReference type="FunFam" id="1.10.510.10:FF:001298">
    <property type="entry name" value="STE20-like kinase"/>
    <property type="match status" value="1"/>
</dbReference>
<dbReference type="InterPro" id="IPR000719">
    <property type="entry name" value="Prot_kinase_dom"/>
</dbReference>
<keyword evidence="3" id="KW-1185">Reference proteome</keyword>
<dbReference type="GO" id="GO:0004672">
    <property type="term" value="F:protein kinase activity"/>
    <property type="evidence" value="ECO:0007669"/>
    <property type="project" value="InterPro"/>
</dbReference>
<dbReference type="SUPFAM" id="SSF56112">
    <property type="entry name" value="Protein kinase-like (PK-like)"/>
    <property type="match status" value="1"/>
</dbReference>
<evidence type="ECO:0000259" key="2">
    <source>
        <dbReference type="PROSITE" id="PS50011"/>
    </source>
</evidence>
<dbReference type="InterPro" id="IPR011009">
    <property type="entry name" value="Kinase-like_dom_sf"/>
</dbReference>
<organism evidence="3 4">
    <name type="scientific">Plectus sambesii</name>
    <dbReference type="NCBI Taxonomy" id="2011161"/>
    <lineage>
        <taxon>Eukaryota</taxon>
        <taxon>Metazoa</taxon>
        <taxon>Ecdysozoa</taxon>
        <taxon>Nematoda</taxon>
        <taxon>Chromadorea</taxon>
        <taxon>Plectida</taxon>
        <taxon>Plectina</taxon>
        <taxon>Plectoidea</taxon>
        <taxon>Plectidae</taxon>
        <taxon>Plectus</taxon>
    </lineage>
</organism>
<sequence length="291" mass="32999">MVYKDVSDDDGIEVQEGEELEDFLVEIEILTECRHINIVGLYDVYFFEQKLWMLLEFCGGGAIDTIMVELEKGLTESQIAYVGRYMCEAVRFLHSQNVIHRDLKAGNVLLTADGQVKLADFGVSAMNKDINQRRDTFIGTPYWMAPEVMICETFKDQPYDTKADIWSFGITLIEMAQMEPPHSQVSPMRVLIKVQKSDPPTLDEPNKWSMYFNDFLKRCLVKIPSQRCTATDLLSHPFIRDAGNDRKAIMALLSEASADIKEEVVVEDDRRSVDSSVTTDSEPVDSTAESS</sequence>
<dbReference type="AlphaFoldDB" id="A0A914URK6"/>
<dbReference type="InterPro" id="IPR051585">
    <property type="entry name" value="STE20_Ser/Thr_Kinases"/>
</dbReference>
<dbReference type="PROSITE" id="PS00108">
    <property type="entry name" value="PROTEIN_KINASE_ST"/>
    <property type="match status" value="1"/>
</dbReference>
<evidence type="ECO:0000256" key="1">
    <source>
        <dbReference type="SAM" id="MobiDB-lite"/>
    </source>
</evidence>
<feature type="domain" description="Protein kinase" evidence="2">
    <location>
        <begin position="1"/>
        <end position="239"/>
    </location>
</feature>
<dbReference type="InterPro" id="IPR008271">
    <property type="entry name" value="Ser/Thr_kinase_AS"/>
</dbReference>
<feature type="region of interest" description="Disordered" evidence="1">
    <location>
        <begin position="264"/>
        <end position="291"/>
    </location>
</feature>
<dbReference type="PROSITE" id="PS50011">
    <property type="entry name" value="PROTEIN_KINASE_DOM"/>
    <property type="match status" value="1"/>
</dbReference>
<dbReference type="WBParaSite" id="PSAMB.scaffold12039size2985.g34583.t1">
    <property type="protein sequence ID" value="PSAMB.scaffold12039size2985.g34583.t1"/>
    <property type="gene ID" value="PSAMB.scaffold12039size2985.g34583"/>
</dbReference>
<evidence type="ECO:0000313" key="4">
    <source>
        <dbReference type="WBParaSite" id="PSAMB.scaffold12039size2985.g34583.t1"/>
    </source>
</evidence>
<dbReference type="SMART" id="SM00220">
    <property type="entry name" value="S_TKc"/>
    <property type="match status" value="1"/>
</dbReference>
<dbReference type="Pfam" id="PF00069">
    <property type="entry name" value="Pkinase"/>
    <property type="match status" value="1"/>
</dbReference>
<name>A0A914URK6_9BILA</name>
<dbReference type="PANTHER" id="PTHR46538">
    <property type="entry name" value="PROTEIN KINASE DOMAIN-CONTAINING PROTEIN"/>
    <property type="match status" value="1"/>
</dbReference>
<feature type="compositionally biased region" description="Low complexity" evidence="1">
    <location>
        <begin position="274"/>
        <end position="291"/>
    </location>
</feature>
<dbReference type="Gene3D" id="1.10.510.10">
    <property type="entry name" value="Transferase(Phosphotransferase) domain 1"/>
    <property type="match status" value="1"/>
</dbReference>
<accession>A0A914URK6</accession>
<feature type="compositionally biased region" description="Basic and acidic residues" evidence="1">
    <location>
        <begin position="264"/>
        <end position="273"/>
    </location>
</feature>
<dbReference type="GO" id="GO:0005524">
    <property type="term" value="F:ATP binding"/>
    <property type="evidence" value="ECO:0007669"/>
    <property type="project" value="InterPro"/>
</dbReference>
<reference evidence="4" key="1">
    <citation type="submission" date="2022-11" db="UniProtKB">
        <authorList>
            <consortium name="WormBaseParasite"/>
        </authorList>
    </citation>
    <scope>IDENTIFICATION</scope>
</reference>
<protein>
    <submittedName>
        <fullName evidence="4">Protein kinase domain-containing protein</fullName>
    </submittedName>
</protein>
<dbReference type="PANTHER" id="PTHR46538:SF3">
    <property type="entry name" value="PROTEIN KINASE DOMAIN-CONTAINING PROTEIN"/>
    <property type="match status" value="1"/>
</dbReference>
<dbReference type="Proteomes" id="UP000887566">
    <property type="component" value="Unplaced"/>
</dbReference>
<proteinExistence type="predicted"/>